<dbReference type="EMBL" id="JACIDK010000002">
    <property type="protein sequence ID" value="MBB3890546.1"/>
    <property type="molecule type" value="Genomic_DNA"/>
</dbReference>
<dbReference type="Proteomes" id="UP000530564">
    <property type="component" value="Unassembled WGS sequence"/>
</dbReference>
<name>A0A839ZW75_9CAUL</name>
<evidence type="ECO:0000313" key="1">
    <source>
        <dbReference type="EMBL" id="MBB3890546.1"/>
    </source>
</evidence>
<protein>
    <submittedName>
        <fullName evidence="1">Uncharacterized protein</fullName>
    </submittedName>
</protein>
<sequence length="67" mass="7487">MMTHIEDMATTAKKKIRARRSAPAQKAFVYRGIKIPPANLRRSPLAQAILDDLRKVSEQSRGEPAQA</sequence>
<evidence type="ECO:0000313" key="2">
    <source>
        <dbReference type="Proteomes" id="UP000530564"/>
    </source>
</evidence>
<dbReference type="RefSeq" id="WP_183770785.1">
    <property type="nucleotide sequence ID" value="NZ_JACIDK010000002.1"/>
</dbReference>
<gene>
    <name evidence="1" type="ORF">GGQ61_001263</name>
</gene>
<proteinExistence type="predicted"/>
<accession>A0A839ZW75</accession>
<dbReference type="AlphaFoldDB" id="A0A839ZW75"/>
<keyword evidence="2" id="KW-1185">Reference proteome</keyword>
<comment type="caution">
    <text evidence="1">The sequence shown here is derived from an EMBL/GenBank/DDBJ whole genome shotgun (WGS) entry which is preliminary data.</text>
</comment>
<reference evidence="1 2" key="1">
    <citation type="submission" date="2020-08" db="EMBL/GenBank/DDBJ databases">
        <title>Genomic Encyclopedia of Type Strains, Phase IV (KMG-IV): sequencing the most valuable type-strain genomes for metagenomic binning, comparative biology and taxonomic classification.</title>
        <authorList>
            <person name="Goeker M."/>
        </authorList>
    </citation>
    <scope>NUCLEOTIDE SEQUENCE [LARGE SCALE GENOMIC DNA]</scope>
    <source>
        <strain evidence="1 2">DSM 21793</strain>
    </source>
</reference>
<organism evidence="1 2">
    <name type="scientific">Phenylobacterium haematophilum</name>
    <dbReference type="NCBI Taxonomy" id="98513"/>
    <lineage>
        <taxon>Bacteria</taxon>
        <taxon>Pseudomonadati</taxon>
        <taxon>Pseudomonadota</taxon>
        <taxon>Alphaproteobacteria</taxon>
        <taxon>Caulobacterales</taxon>
        <taxon>Caulobacteraceae</taxon>
        <taxon>Phenylobacterium</taxon>
    </lineage>
</organism>